<dbReference type="RefSeq" id="WP_091402635.1">
    <property type="nucleotide sequence ID" value="NZ_FMYV01000002.1"/>
</dbReference>
<keyword evidence="3" id="KW-1185">Reference proteome</keyword>
<evidence type="ECO:0000259" key="1">
    <source>
        <dbReference type="Pfam" id="PF13566"/>
    </source>
</evidence>
<reference evidence="2 3" key="1">
    <citation type="submission" date="2016-10" db="EMBL/GenBank/DDBJ databases">
        <authorList>
            <person name="de Groot N.N."/>
        </authorList>
    </citation>
    <scope>NUCLEOTIDE SEQUENCE [LARGE SCALE GENOMIC DNA]</scope>
    <source>
        <strain evidence="2 3">WG14</strain>
    </source>
</reference>
<accession>A0A1G6JMB3</accession>
<feature type="domain" description="DUF4130" evidence="1">
    <location>
        <begin position="80"/>
        <end position="243"/>
    </location>
</feature>
<sequence>MLIKYDNTIEGFYCVLYYVYKNKIKPQDITFDQNTLFQTKTLRIKTIQKISDYIFDWLNKNFSKKVHKKVYYVFLSNLPNKEVFIIKYLNLINKFGEKLDKTYKSEVINVIKDYYKKVSFESHRFKGLIRFKELKNGYFYSIIEPDHNILPIISHHFSNRLTYENFIIHDTKRSFAYVHDNNIKDIVEIKNMDMNVDNFYSDDEFIFQEAWKIYHKHLSIKERYNPKLQRNFMPKRYWKNLTEF</sequence>
<dbReference type="NCBIfam" id="TIGR03915">
    <property type="entry name" value="SAM_7_link_chp"/>
    <property type="match status" value="1"/>
</dbReference>
<proteinExistence type="predicted"/>
<dbReference type="InterPro" id="IPR025404">
    <property type="entry name" value="DUF4130"/>
</dbReference>
<dbReference type="InterPro" id="IPR023875">
    <property type="entry name" value="DNA_repair_put"/>
</dbReference>
<evidence type="ECO:0000313" key="2">
    <source>
        <dbReference type="EMBL" id="SDC19817.1"/>
    </source>
</evidence>
<dbReference type="Pfam" id="PF13566">
    <property type="entry name" value="DUF4130"/>
    <property type="match status" value="1"/>
</dbReference>
<dbReference type="STRING" id="28234.SAMN04488588_0574"/>
<organism evidence="2 3">
    <name type="scientific">Geotoga petraea</name>
    <dbReference type="NCBI Taxonomy" id="28234"/>
    <lineage>
        <taxon>Bacteria</taxon>
        <taxon>Thermotogati</taxon>
        <taxon>Thermotogota</taxon>
        <taxon>Thermotogae</taxon>
        <taxon>Petrotogales</taxon>
        <taxon>Petrotogaceae</taxon>
        <taxon>Geotoga</taxon>
    </lineage>
</organism>
<gene>
    <name evidence="2" type="ORF">SAMN04488588_0574</name>
</gene>
<dbReference type="Proteomes" id="UP000199322">
    <property type="component" value="Unassembled WGS sequence"/>
</dbReference>
<name>A0A1G6JMB3_9BACT</name>
<evidence type="ECO:0000313" key="3">
    <source>
        <dbReference type="Proteomes" id="UP000199322"/>
    </source>
</evidence>
<dbReference type="AlphaFoldDB" id="A0A1G6JMB3"/>
<protein>
    <submittedName>
        <fullName evidence="2">Probable DNA metabolism protein</fullName>
    </submittedName>
</protein>
<dbReference type="EMBL" id="FMYV01000002">
    <property type="protein sequence ID" value="SDC19817.1"/>
    <property type="molecule type" value="Genomic_DNA"/>
</dbReference>